<accession>A0A248LJS8</accession>
<evidence type="ECO:0000256" key="2">
    <source>
        <dbReference type="ARBA" id="ARBA00008193"/>
    </source>
</evidence>
<comment type="similarity">
    <text evidence="2">Belongs to the UPF0126 family.</text>
</comment>
<feature type="domain" description="Glycine transporter" evidence="8">
    <location>
        <begin position="23"/>
        <end position="94"/>
    </location>
</feature>
<proteinExistence type="inferred from homology"/>
<feature type="transmembrane region" description="Helical" evidence="7">
    <location>
        <begin position="107"/>
        <end position="128"/>
    </location>
</feature>
<evidence type="ECO:0000256" key="6">
    <source>
        <dbReference type="ARBA" id="ARBA00023136"/>
    </source>
</evidence>
<feature type="transmembrane region" description="Helical" evidence="7">
    <location>
        <begin position="167"/>
        <end position="183"/>
    </location>
</feature>
<feature type="transmembrane region" description="Helical" evidence="7">
    <location>
        <begin position="20"/>
        <end position="39"/>
    </location>
</feature>
<keyword evidence="5 7" id="KW-1133">Transmembrane helix</keyword>
<organism evidence="9 10">
    <name type="scientific">Laribacter hongkongensis</name>
    <dbReference type="NCBI Taxonomy" id="168471"/>
    <lineage>
        <taxon>Bacteria</taxon>
        <taxon>Pseudomonadati</taxon>
        <taxon>Pseudomonadota</taxon>
        <taxon>Betaproteobacteria</taxon>
        <taxon>Neisseriales</taxon>
        <taxon>Aquaspirillaceae</taxon>
        <taxon>Laribacter</taxon>
    </lineage>
</organism>
<gene>
    <name evidence="9" type="ORF">LHGZ1_1883</name>
</gene>
<feature type="transmembrane region" description="Helical" evidence="7">
    <location>
        <begin position="46"/>
        <end position="63"/>
    </location>
</feature>
<dbReference type="InterPro" id="IPR005115">
    <property type="entry name" value="Gly_transporter"/>
</dbReference>
<dbReference type="Proteomes" id="UP000197424">
    <property type="component" value="Chromosome"/>
</dbReference>
<protein>
    <submittedName>
        <fullName evidence="9">UPF0126 domain containing protein</fullName>
    </submittedName>
</protein>
<dbReference type="GO" id="GO:0005886">
    <property type="term" value="C:plasma membrane"/>
    <property type="evidence" value="ECO:0007669"/>
    <property type="project" value="UniProtKB-SubCell"/>
</dbReference>
<evidence type="ECO:0000256" key="3">
    <source>
        <dbReference type="ARBA" id="ARBA00022475"/>
    </source>
</evidence>
<feature type="transmembrane region" description="Helical" evidence="7">
    <location>
        <begin position="75"/>
        <end position="95"/>
    </location>
</feature>
<dbReference type="EMBL" id="CP022115">
    <property type="protein sequence ID" value="ASJ24714.1"/>
    <property type="molecule type" value="Genomic_DNA"/>
</dbReference>
<feature type="domain" description="Glycine transporter" evidence="8">
    <location>
        <begin position="110"/>
        <end position="180"/>
    </location>
</feature>
<evidence type="ECO:0000256" key="5">
    <source>
        <dbReference type="ARBA" id="ARBA00022989"/>
    </source>
</evidence>
<sequence>MPKYLEAYRMQQGFGQVVDMDGFSLIGTMAFAFSGYLVGARKQLDLLGLVILSLLTAVGGGMVRDALIGDPPRVFFDNTAPLVALGTLTVAWLFGLHRKESRLINRLFIISDSIGLVAFSLAGAQIGIDMGMSLFGVVTLGFVTAIGGGIVRDVLVNDVPFILSTDFYGIVSLLVGAGLWGLAELGWHDAWLVQGLFALGLLIRLVAHRRALRLPTVNSI</sequence>
<keyword evidence="4 7" id="KW-0812">Transmembrane</keyword>
<evidence type="ECO:0000313" key="10">
    <source>
        <dbReference type="Proteomes" id="UP000197424"/>
    </source>
</evidence>
<evidence type="ECO:0000256" key="4">
    <source>
        <dbReference type="ARBA" id="ARBA00022692"/>
    </source>
</evidence>
<dbReference type="Pfam" id="PF03458">
    <property type="entry name" value="Gly_transporter"/>
    <property type="match status" value="2"/>
</dbReference>
<comment type="subcellular location">
    <subcellularLocation>
        <location evidence="1">Cell membrane</location>
        <topology evidence="1">Multi-pass membrane protein</topology>
    </subcellularLocation>
</comment>
<feature type="transmembrane region" description="Helical" evidence="7">
    <location>
        <begin position="189"/>
        <end position="207"/>
    </location>
</feature>
<evidence type="ECO:0000256" key="7">
    <source>
        <dbReference type="SAM" id="Phobius"/>
    </source>
</evidence>
<evidence type="ECO:0000256" key="1">
    <source>
        <dbReference type="ARBA" id="ARBA00004651"/>
    </source>
</evidence>
<evidence type="ECO:0000259" key="8">
    <source>
        <dbReference type="Pfam" id="PF03458"/>
    </source>
</evidence>
<dbReference type="PANTHER" id="PTHR30506:SF3">
    <property type="entry name" value="UPF0126 INNER MEMBRANE PROTEIN YADS-RELATED"/>
    <property type="match status" value="1"/>
</dbReference>
<keyword evidence="6 7" id="KW-0472">Membrane</keyword>
<keyword evidence="3" id="KW-1003">Cell membrane</keyword>
<dbReference type="PANTHER" id="PTHR30506">
    <property type="entry name" value="INNER MEMBRANE PROTEIN"/>
    <property type="match status" value="1"/>
</dbReference>
<name>A0A248LJS8_9NEIS</name>
<dbReference type="AlphaFoldDB" id="A0A248LJS8"/>
<reference evidence="10" key="1">
    <citation type="submission" date="2017-06" db="EMBL/GenBank/DDBJ databases">
        <title>Whole genome sequence of Laribacter hongkongensis LHGZ1.</title>
        <authorList>
            <person name="Chen D."/>
            <person name="Wu H."/>
            <person name="Chen J."/>
        </authorList>
    </citation>
    <scope>NUCLEOTIDE SEQUENCE [LARGE SCALE GENOMIC DNA]</scope>
    <source>
        <strain evidence="10">LHGZ1</strain>
    </source>
</reference>
<feature type="transmembrane region" description="Helical" evidence="7">
    <location>
        <begin position="134"/>
        <end position="155"/>
    </location>
</feature>
<evidence type="ECO:0000313" key="9">
    <source>
        <dbReference type="EMBL" id="ASJ24714.1"/>
    </source>
</evidence>